<organism evidence="5 6">
    <name type="scientific">Patulibacter medicamentivorans</name>
    <dbReference type="NCBI Taxonomy" id="1097667"/>
    <lineage>
        <taxon>Bacteria</taxon>
        <taxon>Bacillati</taxon>
        <taxon>Actinomycetota</taxon>
        <taxon>Thermoleophilia</taxon>
        <taxon>Solirubrobacterales</taxon>
        <taxon>Patulibacteraceae</taxon>
        <taxon>Patulibacter</taxon>
    </lineage>
</organism>
<dbReference type="AlphaFoldDB" id="H0E1L7"/>
<dbReference type="Gene3D" id="1.10.357.10">
    <property type="entry name" value="Tetracycline Repressor, domain 2"/>
    <property type="match status" value="1"/>
</dbReference>
<dbReference type="EMBL" id="AGUD01000023">
    <property type="protein sequence ID" value="EHN12451.1"/>
    <property type="molecule type" value="Genomic_DNA"/>
</dbReference>
<evidence type="ECO:0000313" key="5">
    <source>
        <dbReference type="EMBL" id="EHN12451.1"/>
    </source>
</evidence>
<keyword evidence="2" id="KW-0238">DNA-binding</keyword>
<evidence type="ECO:0000256" key="2">
    <source>
        <dbReference type="ARBA" id="ARBA00023125"/>
    </source>
</evidence>
<evidence type="ECO:0000256" key="1">
    <source>
        <dbReference type="ARBA" id="ARBA00023015"/>
    </source>
</evidence>
<gene>
    <name evidence="5" type="ORF">PAI11_06790</name>
</gene>
<dbReference type="Pfam" id="PF17932">
    <property type="entry name" value="TetR_C_24"/>
    <property type="match status" value="1"/>
</dbReference>
<keyword evidence="6" id="KW-1185">Reference proteome</keyword>
<proteinExistence type="predicted"/>
<dbReference type="SUPFAM" id="SSF48498">
    <property type="entry name" value="Tetracyclin repressor-like, C-terminal domain"/>
    <property type="match status" value="1"/>
</dbReference>
<evidence type="ECO:0000256" key="3">
    <source>
        <dbReference type="ARBA" id="ARBA00023163"/>
    </source>
</evidence>
<dbReference type="OrthoDB" id="3816938at2"/>
<keyword evidence="3" id="KW-0804">Transcription</keyword>
<reference evidence="5 6" key="1">
    <citation type="journal article" date="2013" name="Biodegradation">
        <title>Quantitative proteomic analysis of ibuprofen-degrading Patulibacter sp. strain I11.</title>
        <authorList>
            <person name="Almeida B."/>
            <person name="Kjeldal H."/>
            <person name="Lolas I."/>
            <person name="Knudsen A.D."/>
            <person name="Carvalho G."/>
            <person name="Nielsen K.L."/>
            <person name="Barreto Crespo M.T."/>
            <person name="Stensballe A."/>
            <person name="Nielsen J.L."/>
        </authorList>
    </citation>
    <scope>NUCLEOTIDE SEQUENCE [LARGE SCALE GENOMIC DNA]</scope>
    <source>
        <strain evidence="5 6">I11</strain>
    </source>
</reference>
<dbReference type="PANTHER" id="PTHR30055:SF240">
    <property type="entry name" value="HTH-TYPE TRANSCRIPTIONAL REGULATOR ACRR"/>
    <property type="match status" value="1"/>
</dbReference>
<dbReference type="InterPro" id="IPR036271">
    <property type="entry name" value="Tet_transcr_reg_TetR-rel_C_sf"/>
</dbReference>
<sequence>MGAKAHTTPAHALDEERLRSVRDRLGGRDWRQVTLSELAEAAGLSRMTLHRRGIGKDEVLAQLAAVLEREHREALFPALVMDGPADERLRRALEALCTVNERYLGMIEALGERLDRVFHDRGDGPVLTRASFTDGLRRIVEDGVADGTLRSDDPAETATLLFNAVGWTYRHMRLGHRWSPERTGERLVALLVDGVSAGRRA</sequence>
<dbReference type="RefSeq" id="WP_007570873.1">
    <property type="nucleotide sequence ID" value="NZ_AGUD01000023.1"/>
</dbReference>
<dbReference type="InterPro" id="IPR041490">
    <property type="entry name" value="KstR2_TetR_C"/>
</dbReference>
<dbReference type="Proteomes" id="UP000005143">
    <property type="component" value="Unassembled WGS sequence"/>
</dbReference>
<dbReference type="GO" id="GO:0003700">
    <property type="term" value="F:DNA-binding transcription factor activity"/>
    <property type="evidence" value="ECO:0007669"/>
    <property type="project" value="TreeGrafter"/>
</dbReference>
<dbReference type="InterPro" id="IPR050109">
    <property type="entry name" value="HTH-type_TetR-like_transc_reg"/>
</dbReference>
<protein>
    <submittedName>
        <fullName evidence="5">Transcriptional regulator TetR family</fullName>
    </submittedName>
</protein>
<feature type="domain" description="HTH-type transcriptional repressor KstR2 C-terminal" evidence="4">
    <location>
        <begin position="83"/>
        <end position="195"/>
    </location>
</feature>
<dbReference type="PANTHER" id="PTHR30055">
    <property type="entry name" value="HTH-TYPE TRANSCRIPTIONAL REGULATOR RUTR"/>
    <property type="match status" value="1"/>
</dbReference>
<keyword evidence="1" id="KW-0805">Transcription regulation</keyword>
<dbReference type="GO" id="GO:0000976">
    <property type="term" value="F:transcription cis-regulatory region binding"/>
    <property type="evidence" value="ECO:0007669"/>
    <property type="project" value="TreeGrafter"/>
</dbReference>
<comment type="caution">
    <text evidence="5">The sequence shown here is derived from an EMBL/GenBank/DDBJ whole genome shotgun (WGS) entry which is preliminary data.</text>
</comment>
<name>H0E1L7_9ACTN</name>
<evidence type="ECO:0000313" key="6">
    <source>
        <dbReference type="Proteomes" id="UP000005143"/>
    </source>
</evidence>
<accession>H0E1L7</accession>
<evidence type="ECO:0000259" key="4">
    <source>
        <dbReference type="Pfam" id="PF17932"/>
    </source>
</evidence>